<sequence>MTFMTKLMTAAATTALMTGTAYAEMNDTGMNAQSEVDGQIMMEQPMDGDTEIGTTTDMGTQADMSADPMMSTEPADTEMALAQKTVGEVIGMEVEAINGDDVGEIDYVIASETGVEAVVGVGGFLGLGEYTVALPLNDFTVAEDETLILSQDAEALKQMPQIDESAIESLPDDMVIADAMTAETMPDMPDNS</sequence>
<feature type="domain" description="PRC-barrel" evidence="2">
    <location>
        <begin position="88"/>
        <end position="154"/>
    </location>
</feature>
<dbReference type="Proteomes" id="UP000184085">
    <property type="component" value="Unassembled WGS sequence"/>
</dbReference>
<dbReference type="SUPFAM" id="SSF50346">
    <property type="entry name" value="PRC-barrel domain"/>
    <property type="match status" value="1"/>
</dbReference>
<dbReference type="RefSeq" id="WP_072708982.1">
    <property type="nucleotide sequence ID" value="NZ_FMJB01000064.1"/>
</dbReference>
<evidence type="ECO:0000313" key="3">
    <source>
        <dbReference type="EMBL" id="SCM69417.1"/>
    </source>
</evidence>
<dbReference type="EMBL" id="FMJB01000064">
    <property type="protein sequence ID" value="SCM69417.1"/>
    <property type="molecule type" value="Genomic_DNA"/>
</dbReference>
<keyword evidence="1" id="KW-0732">Signal</keyword>
<dbReference type="Pfam" id="PF05239">
    <property type="entry name" value="PRC"/>
    <property type="match status" value="1"/>
</dbReference>
<reference evidence="4" key="1">
    <citation type="submission" date="2016-09" db="EMBL/GenBank/DDBJ databases">
        <authorList>
            <person name="Wibberg D."/>
        </authorList>
    </citation>
    <scope>NUCLEOTIDE SEQUENCE [LARGE SCALE GENOMIC DNA]</scope>
</reference>
<organism evidence="3 4">
    <name type="scientific">Donghicola eburneus</name>
    <dbReference type="NCBI Taxonomy" id="393278"/>
    <lineage>
        <taxon>Bacteria</taxon>
        <taxon>Pseudomonadati</taxon>
        <taxon>Pseudomonadota</taxon>
        <taxon>Alphaproteobacteria</taxon>
        <taxon>Rhodobacterales</taxon>
        <taxon>Roseobacteraceae</taxon>
        <taxon>Donghicola</taxon>
    </lineage>
</organism>
<evidence type="ECO:0000259" key="2">
    <source>
        <dbReference type="Pfam" id="PF05239"/>
    </source>
</evidence>
<dbReference type="Gene3D" id="2.30.30.240">
    <property type="entry name" value="PRC-barrel domain"/>
    <property type="match status" value="1"/>
</dbReference>
<proteinExistence type="predicted"/>
<protein>
    <submittedName>
        <fullName evidence="3">Putative secreted protein</fullName>
    </submittedName>
</protein>
<accession>A0A1M4N5U5</accession>
<keyword evidence="4" id="KW-1185">Reference proteome</keyword>
<gene>
    <name evidence="3" type="ORF">KARMA_3655</name>
</gene>
<dbReference type="InterPro" id="IPR011033">
    <property type="entry name" value="PRC_barrel-like_sf"/>
</dbReference>
<dbReference type="InterPro" id="IPR027275">
    <property type="entry name" value="PRC-brl_dom"/>
</dbReference>
<feature type="signal peptide" evidence="1">
    <location>
        <begin position="1"/>
        <end position="23"/>
    </location>
</feature>
<evidence type="ECO:0000256" key="1">
    <source>
        <dbReference type="SAM" id="SignalP"/>
    </source>
</evidence>
<evidence type="ECO:0000313" key="4">
    <source>
        <dbReference type="Proteomes" id="UP000184085"/>
    </source>
</evidence>
<name>A0A1M4N5U5_9RHOB</name>
<feature type="chain" id="PRO_5009906798" evidence="1">
    <location>
        <begin position="24"/>
        <end position="192"/>
    </location>
</feature>
<dbReference type="AlphaFoldDB" id="A0A1M4N5U5"/>